<dbReference type="OrthoDB" id="2932980at2759"/>
<dbReference type="SUPFAM" id="SSF53639">
    <property type="entry name" value="AraD/HMP-PK domain-like"/>
    <property type="match status" value="1"/>
</dbReference>
<reference evidence="1" key="1">
    <citation type="submission" date="2019-04" db="EMBL/GenBank/DDBJ databases">
        <title>Sequencing of skin fungus with MAO and IRED activity.</title>
        <authorList>
            <person name="Marsaioli A.J."/>
            <person name="Bonatto J.M.C."/>
            <person name="Reis Junior O."/>
        </authorList>
    </citation>
    <scope>NUCLEOTIDE SEQUENCE</scope>
    <source>
        <strain evidence="1">28M1</strain>
    </source>
</reference>
<comment type="caution">
    <text evidence="1">The sequence shown here is derived from an EMBL/GenBank/DDBJ whole genome shotgun (WGS) entry which is preliminary data.</text>
</comment>
<proteinExistence type="predicted"/>
<protein>
    <recommendedName>
        <fullName evidence="3">Class II aldolase/adducin N-terminal domain-containing protein</fullName>
    </recommendedName>
</protein>
<evidence type="ECO:0008006" key="3">
    <source>
        <dbReference type="Google" id="ProtNLM"/>
    </source>
</evidence>
<dbReference type="AlphaFoldDB" id="A0A9P4WST6"/>
<dbReference type="InterPro" id="IPR036409">
    <property type="entry name" value="Aldolase_II/adducin_N_sf"/>
</dbReference>
<evidence type="ECO:0000313" key="1">
    <source>
        <dbReference type="EMBL" id="KAF3040681.1"/>
    </source>
</evidence>
<gene>
    <name evidence="1" type="ORF">E8E12_004484</name>
</gene>
<dbReference type="Gene3D" id="3.40.225.10">
    <property type="entry name" value="Class II aldolase/adducin N-terminal domain"/>
    <property type="match status" value="1"/>
</dbReference>
<dbReference type="EMBL" id="SWKV01000024">
    <property type="protein sequence ID" value="KAF3040681.1"/>
    <property type="molecule type" value="Genomic_DNA"/>
</dbReference>
<evidence type="ECO:0000313" key="2">
    <source>
        <dbReference type="Proteomes" id="UP000758155"/>
    </source>
</evidence>
<keyword evidence="2" id="KW-1185">Reference proteome</keyword>
<name>A0A9P4WST6_9PLEO</name>
<accession>A0A9P4WST6</accession>
<sequence>MLVNCPRLGDALAITFGVKTTQPTSPIHRTVLQRGHGFVTVGTSVEQATDYAYCAASNARVEASALLQNKAAGGGGVKYVSAQERKHTANMNAWFVLYSWCRRVNEVERSGMFVTELGTPPDPSGGS</sequence>
<dbReference type="Proteomes" id="UP000758155">
    <property type="component" value="Unassembled WGS sequence"/>
</dbReference>
<organism evidence="1 2">
    <name type="scientific">Didymella heteroderae</name>
    <dbReference type="NCBI Taxonomy" id="1769908"/>
    <lineage>
        <taxon>Eukaryota</taxon>
        <taxon>Fungi</taxon>
        <taxon>Dikarya</taxon>
        <taxon>Ascomycota</taxon>
        <taxon>Pezizomycotina</taxon>
        <taxon>Dothideomycetes</taxon>
        <taxon>Pleosporomycetidae</taxon>
        <taxon>Pleosporales</taxon>
        <taxon>Pleosporineae</taxon>
        <taxon>Didymellaceae</taxon>
        <taxon>Didymella</taxon>
    </lineage>
</organism>